<feature type="domain" description="MIB/HERC2" evidence="20">
    <location>
        <begin position="162"/>
        <end position="262"/>
    </location>
</feature>
<dbReference type="PANTHER" id="PTHR24202">
    <property type="entry name" value="E3 UBIQUITIN-PROTEIN LIGASE MIB2"/>
    <property type="match status" value="1"/>
</dbReference>
<dbReference type="SUPFAM" id="SSF57850">
    <property type="entry name" value="RING/U-box"/>
    <property type="match status" value="2"/>
</dbReference>
<dbReference type="GO" id="GO:0061630">
    <property type="term" value="F:ubiquitin protein ligase activity"/>
    <property type="evidence" value="ECO:0007669"/>
    <property type="project" value="UniProtKB-EC"/>
</dbReference>
<dbReference type="PROSITE" id="PS50135">
    <property type="entry name" value="ZF_ZZ_2"/>
    <property type="match status" value="1"/>
</dbReference>
<dbReference type="GO" id="GO:0016567">
    <property type="term" value="P:protein ubiquitination"/>
    <property type="evidence" value="ECO:0007669"/>
    <property type="project" value="UniProtKB-UniPathway"/>
</dbReference>
<evidence type="ECO:0000256" key="15">
    <source>
        <dbReference type="PROSITE-ProRule" id="PRU00023"/>
    </source>
</evidence>
<dbReference type="InterPro" id="IPR040847">
    <property type="entry name" value="SH3_15"/>
</dbReference>
<keyword evidence="10" id="KW-0833">Ubl conjugation pathway</keyword>
<organism evidence="21">
    <name type="scientific">Schizaphis graminum</name>
    <name type="common">Green bug aphid</name>
    <dbReference type="NCBI Taxonomy" id="13262"/>
    <lineage>
        <taxon>Eukaryota</taxon>
        <taxon>Metazoa</taxon>
        <taxon>Ecdysozoa</taxon>
        <taxon>Arthropoda</taxon>
        <taxon>Hexapoda</taxon>
        <taxon>Insecta</taxon>
        <taxon>Pterygota</taxon>
        <taxon>Neoptera</taxon>
        <taxon>Paraneoptera</taxon>
        <taxon>Hemiptera</taxon>
        <taxon>Sternorrhyncha</taxon>
        <taxon>Aphidomorpha</taxon>
        <taxon>Aphidoidea</taxon>
        <taxon>Aphididae</taxon>
        <taxon>Aphidini</taxon>
        <taxon>Schizaphis</taxon>
    </lineage>
</organism>
<evidence type="ECO:0000256" key="8">
    <source>
        <dbReference type="ARBA" id="ARBA00022737"/>
    </source>
</evidence>
<feature type="region of interest" description="Disordered" evidence="17">
    <location>
        <begin position="1477"/>
        <end position="1512"/>
    </location>
</feature>
<dbReference type="InterPro" id="IPR037252">
    <property type="entry name" value="Mib_Herc2_sf"/>
</dbReference>
<dbReference type="SUPFAM" id="SSF48403">
    <property type="entry name" value="Ankyrin repeat"/>
    <property type="match status" value="1"/>
</dbReference>
<evidence type="ECO:0000256" key="12">
    <source>
        <dbReference type="ARBA" id="ARBA00022976"/>
    </source>
</evidence>
<comment type="catalytic activity">
    <reaction evidence="1">
        <text>S-ubiquitinyl-[E2 ubiquitin-conjugating enzyme]-L-cysteine + [acceptor protein]-L-lysine = [E2 ubiquitin-conjugating enzyme]-L-cysteine + N(6)-ubiquitinyl-[acceptor protein]-L-lysine.</text>
        <dbReference type="EC" id="2.3.2.27"/>
    </reaction>
</comment>
<feature type="repeat" description="ANK" evidence="15">
    <location>
        <begin position="678"/>
        <end position="710"/>
    </location>
</feature>
<dbReference type="PROSITE" id="PS50088">
    <property type="entry name" value="ANK_REPEAT"/>
    <property type="match status" value="4"/>
</dbReference>
<dbReference type="SUPFAM" id="SSF159034">
    <property type="entry name" value="Mib/herc2 domain-like"/>
    <property type="match status" value="2"/>
</dbReference>
<dbReference type="Pfam" id="PF13920">
    <property type="entry name" value="zf-C3HC4_3"/>
    <property type="match status" value="1"/>
</dbReference>
<dbReference type="EC" id="2.3.2.27" evidence="4"/>
<evidence type="ECO:0000256" key="4">
    <source>
        <dbReference type="ARBA" id="ARBA00012483"/>
    </source>
</evidence>
<dbReference type="SMART" id="SM00291">
    <property type="entry name" value="ZnF_ZZ"/>
    <property type="match status" value="1"/>
</dbReference>
<evidence type="ECO:0000256" key="2">
    <source>
        <dbReference type="ARBA" id="ARBA00004496"/>
    </source>
</evidence>
<keyword evidence="11" id="KW-0862">Zinc</keyword>
<dbReference type="GO" id="GO:0008270">
    <property type="term" value="F:zinc ion binding"/>
    <property type="evidence" value="ECO:0007669"/>
    <property type="project" value="UniProtKB-KW"/>
</dbReference>
<evidence type="ECO:0000256" key="9">
    <source>
        <dbReference type="ARBA" id="ARBA00022771"/>
    </source>
</evidence>
<dbReference type="GO" id="GO:0007219">
    <property type="term" value="P:Notch signaling pathway"/>
    <property type="evidence" value="ECO:0007669"/>
    <property type="project" value="UniProtKB-KW"/>
</dbReference>
<evidence type="ECO:0000256" key="1">
    <source>
        <dbReference type="ARBA" id="ARBA00000900"/>
    </source>
</evidence>
<feature type="region of interest" description="Disordered" evidence="17">
    <location>
        <begin position="1189"/>
        <end position="1246"/>
    </location>
</feature>
<dbReference type="PROSITE" id="PS51416">
    <property type="entry name" value="MIB_HERC2"/>
    <property type="match status" value="2"/>
</dbReference>
<feature type="repeat" description="ANK" evidence="15">
    <location>
        <begin position="904"/>
        <end position="937"/>
    </location>
</feature>
<dbReference type="InterPro" id="IPR043145">
    <property type="entry name" value="Znf_ZZ_sf"/>
</dbReference>
<evidence type="ECO:0000256" key="13">
    <source>
        <dbReference type="ARBA" id="ARBA00023043"/>
    </source>
</evidence>
<dbReference type="SMART" id="SM00184">
    <property type="entry name" value="RING"/>
    <property type="match status" value="1"/>
</dbReference>
<sequence>MSVVCPTLLNLVGSRVIRGPSWKWNKQDGGEGFLGTVRSFESHEEVVVVWDNGIAANYRCSGQYDLRVYDSGPTGHSKHEGVVCNSCKQSPIIGHRWKCMNCPGNEVSSDSSVDLCFMCYHSDKHNVRHRFILIQQPVPKELLKDPRSLGENPVILDQRKKSKKITLRGIFPGSRVVRGVDWQWDDQDGGSVNQRGLNNAVSQTIVKRGKVCEIQDWSAVTGSVRSAAYVQWDINGNTAGCVKNLYRVGFEGMSDLKCVSPSKGSTTVYRDHLPLLGQHQHQQRNDQYKQGVLSLNHLHNHLQYQQLEIGDRVRVDLELDVVRAMQQDHGGWTDGMYDECLGGGVLENASIGSVVGIDEDHDVVVLYPSGNRWTFNAAVLTKVARLGDPVAGSSNSAESRSHDGQIIRVGSTVKISNDVEYVRRLQKGHGEWADAMSMTLGEIGYVQQVYDDGDLKIVVCNTSWTYNPRAVTLLSTNNNGAEGNRDETQNDRRLRLARERDVIGRELVTSAANGDAQNCRKILEKERQTKMSQMNQKPSEEPMTVSYVLTPRQAAMCCNYTRPPTAEELILTNFVSSGHTSLQAAAQNGHVNVCRVLIGEFNADVEFQDKDGDRAIHHAAFGNQPQVVHVLCVAFDADINARNKRGQTPLHIAVNRGYADVCRILLRLNCLPNLQDNEGDTPLHDAISRRRDDIVAMLMEGGGGSIVTSNIPSSAVAANVLNGCERAYDRLPPVPVSTGRAITSSALRDNSNVSDTTLTTNVAANACATLKDNNVANAAMTEVQNEKSASSVISNQEEGAAGCSTAIACSSGETAKSIETSESTVAVVENQVITATELGFPAIGSPSADLMVVNTNGFNPLQHAALRGNPGATAIILDWIATNGGRGNNAAGHRYWVVDEPKDDGYTALHLAALNNHHRVASLLLIRGRADPNKQNVNKQTALHLAVERQHADIVKLLVNHGANPNIPDKDGDTPMHEALRHHTLLQLKTVGTPPAPGVGLGNNPRDPNTKFRSDGGGGMSLRNLLAGNRVIRDYRELSDDNENVYSTVSRTVTSQPCPVEQATELWAAKGPAYLEMFASPVSAVQRLMAELLGAAEEFRRLRISGVDSDEETTSDVTTTATLPVLNNKPIPIKNNKSKKMINRRRIKKSPVRTIRQQTVDDQTGPRLAGEARAAALAAAMAISGSRSRDLLERPIREPGPSSDQQVAGDGRIQTAVSGPGSRDIFGRPTRGPVSRSAPASPINGNVIPPPPNATVVVCVLAGTGRADLWLRNNRGQTPLDLCPADEPLRCALIKCCVAAAHARIAQAENTTTATVGEINGGSSAPTPSEGWPQKSQLMLNNMPPDYSIKAPYHDAYAPLLSREPDPPKECTKTFATRSDSEFLKLSSSVANCFLSIGLPPPAPGMMLLEDNTPAVLLDGPSTSRATMPMGGMTGERVDNNLTREANDYVDNNDLEPDFMDDDSILSITTNGSGSIVIENHSNNSREPDTRNQLDIAAGGSNNSKPSTSCDLSVINNTMSRSRDKRTNELEQKQNNVTNAQVQEERQNSPMDVAAANPPNVQEPGLVEKLMQQLSDLKEMNMCPVCLDRLKNMVFMCGHGTCQLCGDRMAPGQPCPICRKPVAHKILLY</sequence>
<comment type="subcellular location">
    <subcellularLocation>
        <location evidence="2">Cytoplasm</location>
    </subcellularLocation>
</comment>
<dbReference type="InterPro" id="IPR010606">
    <property type="entry name" value="Mib_Herc2"/>
</dbReference>
<dbReference type="Gene3D" id="3.30.40.10">
    <property type="entry name" value="Zinc/RING finger domain, C3HC4 (zinc finger)"/>
    <property type="match status" value="1"/>
</dbReference>
<accession>A0A2S2NNX4</accession>
<feature type="compositionally biased region" description="Polar residues" evidence="17">
    <location>
        <begin position="1500"/>
        <end position="1512"/>
    </location>
</feature>
<keyword evidence="9 16" id="KW-0863">Zinc-finger</keyword>
<dbReference type="Pfam" id="PF12796">
    <property type="entry name" value="Ank_2"/>
    <property type="match status" value="2"/>
</dbReference>
<proteinExistence type="predicted"/>
<gene>
    <name evidence="21" type="primary">MIB1</name>
    <name evidence="21" type="ORF">g.78961</name>
</gene>
<keyword evidence="5" id="KW-0963">Cytoplasm</keyword>
<keyword evidence="6" id="KW-0808">Transferase</keyword>
<dbReference type="InterPro" id="IPR001841">
    <property type="entry name" value="Znf_RING"/>
</dbReference>
<dbReference type="InterPro" id="IPR002110">
    <property type="entry name" value="Ankyrin_rpt"/>
</dbReference>
<dbReference type="PANTHER" id="PTHR24202:SF53">
    <property type="entry name" value="E3 UBIQUITIN-PROTEIN LIGASE MIB1"/>
    <property type="match status" value="1"/>
</dbReference>
<dbReference type="GO" id="GO:0006897">
    <property type="term" value="P:endocytosis"/>
    <property type="evidence" value="ECO:0007669"/>
    <property type="project" value="TreeGrafter"/>
</dbReference>
<feature type="domain" description="MIB/HERC2" evidence="20">
    <location>
        <begin position="2"/>
        <end position="72"/>
    </location>
</feature>
<dbReference type="Gene3D" id="3.30.60.90">
    <property type="match status" value="1"/>
</dbReference>
<protein>
    <recommendedName>
        <fullName evidence="4">RING-type E3 ubiquitin transferase</fullName>
        <ecNumber evidence="4">2.3.2.27</ecNumber>
    </recommendedName>
</protein>
<evidence type="ECO:0000259" key="18">
    <source>
        <dbReference type="PROSITE" id="PS50089"/>
    </source>
</evidence>
<evidence type="ECO:0000256" key="5">
    <source>
        <dbReference type="ARBA" id="ARBA00022490"/>
    </source>
</evidence>
<dbReference type="Gene3D" id="1.25.40.20">
    <property type="entry name" value="Ankyrin repeat-containing domain"/>
    <property type="match status" value="2"/>
</dbReference>
<dbReference type="Pfam" id="PF06701">
    <property type="entry name" value="MIB_HERC2"/>
    <property type="match status" value="2"/>
</dbReference>
<evidence type="ECO:0000256" key="6">
    <source>
        <dbReference type="ARBA" id="ARBA00022679"/>
    </source>
</evidence>
<dbReference type="PRINTS" id="PR01415">
    <property type="entry name" value="ANKYRIN"/>
</dbReference>
<keyword evidence="7" id="KW-0479">Metal-binding</keyword>
<dbReference type="GO" id="GO:0005737">
    <property type="term" value="C:cytoplasm"/>
    <property type="evidence" value="ECO:0007669"/>
    <property type="project" value="UniProtKB-SubCell"/>
</dbReference>
<dbReference type="InterPro" id="IPR013083">
    <property type="entry name" value="Znf_RING/FYVE/PHD"/>
</dbReference>
<evidence type="ECO:0000256" key="11">
    <source>
        <dbReference type="ARBA" id="ARBA00022833"/>
    </source>
</evidence>
<keyword evidence="14" id="KW-0175">Coiled coil</keyword>
<dbReference type="Pfam" id="PF13637">
    <property type="entry name" value="Ank_4"/>
    <property type="match status" value="1"/>
</dbReference>
<evidence type="ECO:0000256" key="10">
    <source>
        <dbReference type="ARBA" id="ARBA00022786"/>
    </source>
</evidence>
<dbReference type="InterPro" id="IPR000433">
    <property type="entry name" value="Znf_ZZ"/>
</dbReference>
<keyword evidence="8" id="KW-0677">Repeat</keyword>
<dbReference type="CDD" id="cd16727">
    <property type="entry name" value="RING-HC_MIB1_rpt3"/>
    <property type="match status" value="1"/>
</dbReference>
<evidence type="ECO:0000256" key="3">
    <source>
        <dbReference type="ARBA" id="ARBA00004906"/>
    </source>
</evidence>
<dbReference type="Gene3D" id="2.30.30.40">
    <property type="entry name" value="SH3 Domains"/>
    <property type="match status" value="2"/>
</dbReference>
<evidence type="ECO:0000259" key="20">
    <source>
        <dbReference type="PROSITE" id="PS51416"/>
    </source>
</evidence>
<dbReference type="UniPathway" id="UPA00143"/>
<evidence type="ECO:0000256" key="14">
    <source>
        <dbReference type="ARBA" id="ARBA00023054"/>
    </source>
</evidence>
<dbReference type="PROSITE" id="PS50089">
    <property type="entry name" value="ZF_RING_2"/>
    <property type="match status" value="1"/>
</dbReference>
<dbReference type="InterPro" id="IPR036770">
    <property type="entry name" value="Ankyrin_rpt-contain_sf"/>
</dbReference>
<keyword evidence="12" id="KW-0914">Notch signaling pathway</keyword>
<reference evidence="21" key="1">
    <citation type="submission" date="2018-04" db="EMBL/GenBank/DDBJ databases">
        <title>Transcriptome of Schizaphis graminum biotype I.</title>
        <authorList>
            <person name="Scully E.D."/>
            <person name="Geib S.M."/>
            <person name="Palmer N.A."/>
            <person name="Koch K."/>
            <person name="Bradshaw J."/>
            <person name="Heng-Moss T."/>
            <person name="Sarath G."/>
        </authorList>
    </citation>
    <scope>NUCLEOTIDE SEQUENCE</scope>
</reference>
<name>A0A2S2NNX4_SCHGA</name>
<dbReference type="Pfam" id="PF00569">
    <property type="entry name" value="ZZ"/>
    <property type="match status" value="1"/>
</dbReference>
<dbReference type="SMART" id="SM00248">
    <property type="entry name" value="ANK"/>
    <property type="match status" value="8"/>
</dbReference>
<feature type="repeat" description="ANK" evidence="15">
    <location>
        <begin position="645"/>
        <end position="677"/>
    </location>
</feature>
<evidence type="ECO:0000259" key="19">
    <source>
        <dbReference type="PROSITE" id="PS50135"/>
    </source>
</evidence>
<evidence type="ECO:0000256" key="7">
    <source>
        <dbReference type="ARBA" id="ARBA00022723"/>
    </source>
</evidence>
<feature type="region of interest" description="Disordered" evidence="17">
    <location>
        <begin position="993"/>
        <end position="1019"/>
    </location>
</feature>
<feature type="repeat" description="ANK" evidence="15">
    <location>
        <begin position="938"/>
        <end position="970"/>
    </location>
</feature>
<evidence type="ECO:0000313" key="21">
    <source>
        <dbReference type="EMBL" id="MBY18652.1"/>
    </source>
</evidence>
<keyword evidence="13 15" id="KW-0040">ANK repeat</keyword>
<evidence type="ECO:0000256" key="17">
    <source>
        <dbReference type="SAM" id="MobiDB-lite"/>
    </source>
</evidence>
<dbReference type="EMBL" id="GGMR01006033">
    <property type="protein sequence ID" value="MBY18652.1"/>
    <property type="molecule type" value="Transcribed_RNA"/>
</dbReference>
<comment type="pathway">
    <text evidence="3">Protein modification; protein ubiquitination.</text>
</comment>
<evidence type="ECO:0000256" key="16">
    <source>
        <dbReference type="PROSITE-ProRule" id="PRU00228"/>
    </source>
</evidence>
<dbReference type="Pfam" id="PF18346">
    <property type="entry name" value="SH3_15"/>
    <property type="match status" value="2"/>
</dbReference>
<feature type="domain" description="ZZ-type" evidence="19">
    <location>
        <begin position="79"/>
        <end position="139"/>
    </location>
</feature>
<feature type="domain" description="RING-type" evidence="18">
    <location>
        <begin position="1583"/>
        <end position="1619"/>
    </location>
</feature>
<dbReference type="PROSITE" id="PS50297">
    <property type="entry name" value="ANK_REP_REGION"/>
    <property type="match status" value="4"/>
</dbReference>